<dbReference type="GO" id="GO:0046872">
    <property type="term" value="F:metal ion binding"/>
    <property type="evidence" value="ECO:0007669"/>
    <property type="project" value="UniProtKB-KW"/>
</dbReference>
<reference evidence="11" key="1">
    <citation type="submission" date="2025-08" db="UniProtKB">
        <authorList>
            <consortium name="RefSeq"/>
        </authorList>
    </citation>
    <scope>IDENTIFICATION</scope>
    <source>
        <tissue evidence="11">Gonad</tissue>
    </source>
</reference>
<dbReference type="RefSeq" id="XP_019613814.1">
    <property type="nucleotide sequence ID" value="XM_019758255.1"/>
</dbReference>
<evidence type="ECO:0000313" key="11">
    <source>
        <dbReference type="RefSeq" id="XP_019613814.1"/>
    </source>
</evidence>
<evidence type="ECO:0000256" key="2">
    <source>
        <dbReference type="ARBA" id="ARBA00022723"/>
    </source>
</evidence>
<dbReference type="InterPro" id="IPR057774">
    <property type="entry name" value="D8C_UMOD/GP2/OIT3-like"/>
</dbReference>
<protein>
    <submittedName>
        <fullName evidence="11">Uncharacterized protein LOC109461809</fullName>
    </submittedName>
</protein>
<gene>
    <name evidence="11" type="primary">LOC109461809</name>
</gene>
<sequence length="496" mass="54942">MKLVPTLVVILLTVFTAVCQSNQSCGEVLRFPSTMTQHDYVRLETTLTSSLTAVTACVRMRTDAGHSGTLFSYATQRNHNELYLFGDRGRTTFAANMHNSGTGFFNLHVLDGMWHLVCFTGRSSSGDWKMYKDGCLVTSGTASSRGGSVDPSGVWILGQDQDTPGGAFQLNQAFSGDISNFNVWDYVMTESQILQQFMNDSSYHGNVIDWETVGKLVYGGVQLYQVDCETSLGQDPCNITDDEICDTAYNNTIVDPNRSTAFVPGPSDLYICDNRLTKGWYRFEAHSQSVRIPEVFVEPYHCGTRVPLWLDGPHPINSQVADRVVCANYGVPGNYCSNSIPILVKKCADNAGVDFYAYCLSPTPGCDQAYCAGNQEPCPNGEVWGDAYGKCVKDVPEITENPVLHPPVIDLTTWKVTFTCEVKYDNDTDDGARFDVKFLFDHTDDRKVNEATPTPLDPTRKTVELDAKYLGTFDNFGTIEWESKMGKTVSKTQVTQ</sequence>
<keyword evidence="3 8" id="KW-0732">Signal</keyword>
<dbReference type="SUPFAM" id="SSF49899">
    <property type="entry name" value="Concanavalin A-like lectins/glucanases"/>
    <property type="match status" value="1"/>
</dbReference>
<name>A0A6P4XT11_BRABE</name>
<comment type="caution">
    <text evidence="7">Lacks conserved residue(s) required for the propagation of feature annotation.</text>
</comment>
<evidence type="ECO:0000256" key="3">
    <source>
        <dbReference type="ARBA" id="ARBA00022729"/>
    </source>
</evidence>
<dbReference type="PRINTS" id="PR00895">
    <property type="entry name" value="PENTAXIN"/>
</dbReference>
<keyword evidence="2" id="KW-0479">Metal-binding</keyword>
<dbReference type="Proteomes" id="UP000515135">
    <property type="component" value="Unplaced"/>
</dbReference>
<evidence type="ECO:0000256" key="8">
    <source>
        <dbReference type="SAM" id="SignalP"/>
    </source>
</evidence>
<dbReference type="SMART" id="SM00159">
    <property type="entry name" value="PTX"/>
    <property type="match status" value="1"/>
</dbReference>
<keyword evidence="4" id="KW-0106">Calcium</keyword>
<feature type="domain" description="Pentraxin (PTX)" evidence="9">
    <location>
        <begin position="25"/>
        <end position="230"/>
    </location>
</feature>
<dbReference type="OrthoDB" id="547680at2759"/>
<evidence type="ECO:0000313" key="10">
    <source>
        <dbReference type="Proteomes" id="UP000515135"/>
    </source>
</evidence>
<comment type="cofactor">
    <cofactor evidence="1">
        <name>Ca(2+)</name>
        <dbReference type="ChEBI" id="CHEBI:29108"/>
    </cofactor>
</comment>
<accession>A0A6P4XT11</accession>
<organism evidence="10 11">
    <name type="scientific">Branchiostoma belcheri</name>
    <name type="common">Amphioxus</name>
    <dbReference type="NCBI Taxonomy" id="7741"/>
    <lineage>
        <taxon>Eukaryota</taxon>
        <taxon>Metazoa</taxon>
        <taxon>Chordata</taxon>
        <taxon>Cephalochordata</taxon>
        <taxon>Leptocardii</taxon>
        <taxon>Amphioxiformes</taxon>
        <taxon>Branchiostomatidae</taxon>
        <taxon>Branchiostoma</taxon>
    </lineage>
</organism>
<keyword evidence="6" id="KW-0325">Glycoprotein</keyword>
<keyword evidence="10" id="KW-1185">Reference proteome</keyword>
<dbReference type="InterPro" id="IPR001759">
    <property type="entry name" value="PTX_dom"/>
</dbReference>
<feature type="signal peptide" evidence="8">
    <location>
        <begin position="1"/>
        <end position="21"/>
    </location>
</feature>
<proteinExistence type="predicted"/>
<dbReference type="InterPro" id="IPR051360">
    <property type="entry name" value="Neuronal_Pentraxin_Related"/>
</dbReference>
<evidence type="ECO:0000256" key="4">
    <source>
        <dbReference type="ARBA" id="ARBA00022837"/>
    </source>
</evidence>
<evidence type="ECO:0000256" key="7">
    <source>
        <dbReference type="PROSITE-ProRule" id="PRU01172"/>
    </source>
</evidence>
<dbReference type="Pfam" id="PF00354">
    <property type="entry name" value="Pentaxin"/>
    <property type="match status" value="1"/>
</dbReference>
<dbReference type="Pfam" id="PF23283">
    <property type="entry name" value="D8C_UMOD"/>
    <property type="match status" value="1"/>
</dbReference>
<evidence type="ECO:0000259" key="9">
    <source>
        <dbReference type="PROSITE" id="PS51828"/>
    </source>
</evidence>
<dbReference type="PANTHER" id="PTHR19277:SF161">
    <property type="entry name" value="LAMININ G DOMAIN-CONTAINING PROTEIN"/>
    <property type="match status" value="1"/>
</dbReference>
<dbReference type="InterPro" id="IPR013320">
    <property type="entry name" value="ConA-like_dom_sf"/>
</dbReference>
<dbReference type="PROSITE" id="PS51828">
    <property type="entry name" value="PTX_2"/>
    <property type="match status" value="1"/>
</dbReference>
<feature type="chain" id="PRO_5027535284" evidence="8">
    <location>
        <begin position="22"/>
        <end position="496"/>
    </location>
</feature>
<evidence type="ECO:0000256" key="5">
    <source>
        <dbReference type="ARBA" id="ARBA00023157"/>
    </source>
</evidence>
<evidence type="ECO:0000256" key="1">
    <source>
        <dbReference type="ARBA" id="ARBA00001913"/>
    </source>
</evidence>
<evidence type="ECO:0000256" key="6">
    <source>
        <dbReference type="ARBA" id="ARBA00023180"/>
    </source>
</evidence>
<dbReference type="AlphaFoldDB" id="A0A6P4XT11"/>
<keyword evidence="5" id="KW-1015">Disulfide bond</keyword>
<dbReference type="GeneID" id="109461809"/>
<dbReference type="Gene3D" id="2.60.120.200">
    <property type="match status" value="1"/>
</dbReference>
<dbReference type="PANTHER" id="PTHR19277">
    <property type="entry name" value="PENTRAXIN"/>
    <property type="match status" value="1"/>
</dbReference>
<dbReference type="KEGG" id="bbel:109461809"/>